<organism evidence="1">
    <name type="scientific">marine sediment metagenome</name>
    <dbReference type="NCBI Taxonomy" id="412755"/>
    <lineage>
        <taxon>unclassified sequences</taxon>
        <taxon>metagenomes</taxon>
        <taxon>ecological metagenomes</taxon>
    </lineage>
</organism>
<reference evidence="1" key="1">
    <citation type="journal article" date="2014" name="Front. Microbiol.">
        <title>High frequency of phylogenetically diverse reductive dehalogenase-homologous genes in deep subseafloor sedimentary metagenomes.</title>
        <authorList>
            <person name="Kawai M."/>
            <person name="Futagami T."/>
            <person name="Toyoda A."/>
            <person name="Takaki Y."/>
            <person name="Nishi S."/>
            <person name="Hori S."/>
            <person name="Arai W."/>
            <person name="Tsubouchi T."/>
            <person name="Morono Y."/>
            <person name="Uchiyama I."/>
            <person name="Ito T."/>
            <person name="Fujiyama A."/>
            <person name="Inagaki F."/>
            <person name="Takami H."/>
        </authorList>
    </citation>
    <scope>NUCLEOTIDE SEQUENCE</scope>
    <source>
        <strain evidence="1">Expedition CK06-06</strain>
    </source>
</reference>
<gene>
    <name evidence="1" type="ORF">S01H4_65272</name>
</gene>
<feature type="non-terminal residue" evidence="1">
    <location>
        <position position="1"/>
    </location>
</feature>
<evidence type="ECO:0000313" key="1">
    <source>
        <dbReference type="EMBL" id="GAH24132.1"/>
    </source>
</evidence>
<dbReference type="EMBL" id="BART01039875">
    <property type="protein sequence ID" value="GAH24132.1"/>
    <property type="molecule type" value="Genomic_DNA"/>
</dbReference>
<protein>
    <submittedName>
        <fullName evidence="1">Uncharacterized protein</fullName>
    </submittedName>
</protein>
<sequence>CYRYIVRLNGMIIITDHKTGKQYTLNQWVYYTRNTKRTWNDYNGKQKRGLLLQFILLQVLPLFSI</sequence>
<dbReference type="AlphaFoldDB" id="X1DV90"/>
<name>X1DV90_9ZZZZ</name>
<comment type="caution">
    <text evidence="1">The sequence shown here is derived from an EMBL/GenBank/DDBJ whole genome shotgun (WGS) entry which is preliminary data.</text>
</comment>
<accession>X1DV90</accession>
<proteinExistence type="predicted"/>